<evidence type="ECO:0000313" key="6">
    <source>
        <dbReference type="Proteomes" id="UP000255000"/>
    </source>
</evidence>
<dbReference type="Pfam" id="PF13156">
    <property type="entry name" value="Mrr_cat_2"/>
    <property type="match status" value="1"/>
</dbReference>
<dbReference type="RefSeq" id="WP_019966413.1">
    <property type="nucleotide sequence ID" value="NZ_UGSK01000001.1"/>
</dbReference>
<dbReference type="GO" id="GO:0008170">
    <property type="term" value="F:N-methyltransferase activity"/>
    <property type="evidence" value="ECO:0007669"/>
    <property type="project" value="InterPro"/>
</dbReference>
<dbReference type="SMART" id="SM00490">
    <property type="entry name" value="HELICc"/>
    <property type="match status" value="1"/>
</dbReference>
<dbReference type="SUPFAM" id="SSF53335">
    <property type="entry name" value="S-adenosyl-L-methionine-dependent methyltransferases"/>
    <property type="match status" value="1"/>
</dbReference>
<dbReference type="PROSITE" id="PS00092">
    <property type="entry name" value="N6_MTASE"/>
    <property type="match status" value="1"/>
</dbReference>
<dbReference type="GO" id="GO:0009307">
    <property type="term" value="P:DNA restriction-modification system"/>
    <property type="evidence" value="ECO:0007669"/>
    <property type="project" value="UniProtKB-KW"/>
</dbReference>
<dbReference type="InterPro" id="IPR001650">
    <property type="entry name" value="Helicase_C-like"/>
</dbReference>
<dbReference type="GO" id="GO:0016787">
    <property type="term" value="F:hydrolase activity"/>
    <property type="evidence" value="ECO:0007669"/>
    <property type="project" value="InterPro"/>
</dbReference>
<dbReference type="Pfam" id="PF02384">
    <property type="entry name" value="N6_Mtase"/>
    <property type="match status" value="1"/>
</dbReference>
<dbReference type="SUPFAM" id="SSF52540">
    <property type="entry name" value="P-loop containing nucleoside triphosphate hydrolases"/>
    <property type="match status" value="1"/>
</dbReference>
<gene>
    <name evidence="5" type="ORF">NCTC13350_01769</name>
</gene>
<feature type="region of interest" description="Disordered" evidence="3">
    <location>
        <begin position="680"/>
        <end position="699"/>
    </location>
</feature>
<dbReference type="Pfam" id="PF00271">
    <property type="entry name" value="Helicase_C"/>
    <property type="match status" value="1"/>
</dbReference>
<accession>A0A378ZUF3</accession>
<proteinExistence type="inferred from homology"/>
<dbReference type="InterPro" id="IPR027417">
    <property type="entry name" value="P-loop_NTPase"/>
</dbReference>
<dbReference type="GO" id="GO:0005524">
    <property type="term" value="F:ATP binding"/>
    <property type="evidence" value="ECO:0007669"/>
    <property type="project" value="InterPro"/>
</dbReference>
<dbReference type="Proteomes" id="UP000255000">
    <property type="component" value="Unassembled WGS sequence"/>
</dbReference>
<evidence type="ECO:0000313" key="5">
    <source>
        <dbReference type="EMBL" id="SUB00844.1"/>
    </source>
</evidence>
<dbReference type="OrthoDB" id="9803459at2"/>
<dbReference type="Gene3D" id="3.40.1350.10">
    <property type="match status" value="1"/>
</dbReference>
<evidence type="ECO:0000256" key="1">
    <source>
        <dbReference type="ARBA" id="ARBA00006594"/>
    </source>
</evidence>
<evidence type="ECO:0000256" key="3">
    <source>
        <dbReference type="SAM" id="MobiDB-lite"/>
    </source>
</evidence>
<dbReference type="InterPro" id="IPR006935">
    <property type="entry name" value="Helicase/UvrB_N"/>
</dbReference>
<dbReference type="InterPro" id="IPR039442">
    <property type="entry name" value="Mrr-like_dom"/>
</dbReference>
<protein>
    <submittedName>
        <fullName evidence="5">Hef nuclease</fullName>
    </submittedName>
</protein>
<reference evidence="5 6" key="1">
    <citation type="submission" date="2018-06" db="EMBL/GenBank/DDBJ databases">
        <authorList>
            <consortium name="Pathogen Informatics"/>
            <person name="Doyle S."/>
        </authorList>
    </citation>
    <scope>NUCLEOTIDE SEQUENCE [LARGE SCALE GENOMIC DNA]</scope>
    <source>
        <strain evidence="5 6">NCTC13350</strain>
    </source>
</reference>
<dbReference type="Pfam" id="PF22240">
    <property type="entry name" value="ISP_coupler"/>
    <property type="match status" value="1"/>
</dbReference>
<dbReference type="GO" id="GO:0003677">
    <property type="term" value="F:DNA binding"/>
    <property type="evidence" value="ECO:0007669"/>
    <property type="project" value="InterPro"/>
</dbReference>
<dbReference type="SMART" id="SM00487">
    <property type="entry name" value="DEXDc"/>
    <property type="match status" value="1"/>
</dbReference>
<dbReference type="EMBL" id="UGSK01000001">
    <property type="protein sequence ID" value="SUB00844.1"/>
    <property type="molecule type" value="Genomic_DNA"/>
</dbReference>
<dbReference type="PROSITE" id="PS51192">
    <property type="entry name" value="HELICASE_ATP_BIND_1"/>
    <property type="match status" value="1"/>
</dbReference>
<dbReference type="InterPro" id="IPR003356">
    <property type="entry name" value="DNA_methylase_A-5"/>
</dbReference>
<evidence type="ECO:0000259" key="4">
    <source>
        <dbReference type="PROSITE" id="PS51192"/>
    </source>
</evidence>
<dbReference type="InterPro" id="IPR053980">
    <property type="entry name" value="ISP_coupler"/>
</dbReference>
<name>A0A378ZUF3_9HYPH</name>
<dbReference type="GO" id="GO:0032259">
    <property type="term" value="P:methylation"/>
    <property type="evidence" value="ECO:0007669"/>
    <property type="project" value="InterPro"/>
</dbReference>
<dbReference type="CDD" id="cd18785">
    <property type="entry name" value="SF2_C"/>
    <property type="match status" value="1"/>
</dbReference>
<dbReference type="PANTHER" id="PTHR47396">
    <property type="entry name" value="TYPE I RESTRICTION ENZYME ECOKI R PROTEIN"/>
    <property type="match status" value="1"/>
</dbReference>
<keyword evidence="2" id="KW-0680">Restriction system</keyword>
<sequence length="1635" mass="182617">MTAIDRILQSYRDAAVTEREKGTYFERLALAFFQNDPVQSEEYEAVWTWSEWAKANGRDGKDVGIDLVAKLRNEDGFAAIQAKFYAADTRIQKAHIDSFISASGKEPFRRRVVLDTTEKEWGANAEEMIRDQTIPVVRIALTDLRESRIDWTIFEARGEIVLSAKKSLLDHQKDALADVSKGLAAADRGKMIMACGTGKTFTSLKIAEAIAGKGKRVLFMVPSLALMSQTVREWTNDTETPIRAFAVCSDAHVGKRRKNSDDIAEIEIHDLAFPATTDPVKVAEKAGDDDAERMTVIFSTYQSIVTLTRAQEAGLPEFDLIICDEAHRTTGATLDGEEESNFVKIHSNDHVKGRKRLYMTATPRIFGDNVRSKADEVGAELASMDNPALFGETLFYRGFGWAVQNGLLADYKVIVLAMDEGLVSTAVQKRLGDAGSELVLDDATKIIGCYKALTKIDLKADVSADPHPMRRALAFAKDIRSSKLIRDEFTAVVDEYLGQDSLIDDDTPSDHLQCQIEHVDGTFNAKTRGALLDWLKADAGDNVCRILTNARCLSEGVDVPALDAIMFLHPRKSQIDVVQSVGRVMRRAEGKKMGYVILPVGVPAGVPPEQALNDNERYRVVWQILNALRAHDERFDSTINKASLGQDISDQVEIVGVSADTEELRSVTAVVENLPSKTKAASSSIGKGSGDTGDDVIEGPTQTEMTFSIDEFSRAIMAKIVKKCGTRDYWEDWSASIAEIAKNHITRLTGLLKDPDSDARRAFDDFLAELRDDLNDTISEGDAIEMLAQHIITRPVFETLFEGHKFTAENPVSRAMQRVLDVLNEANLDKESKDLEKFYASVRMRSEGITNPAAKQNLIKELYEKFFKKAFTRTTDKFGIVYTPPEIVDFIIHSVNDVLQTEFGQTLGSEGVHIMDPFTGTGTFITRLLQSGLIAPEEMEHKFRHEIHANEIVLLAYYIAAINIEAVYHGLQGGDYVPFEGICLTDTFQMYESDDLISHYMPDNSERRKRQKATDIRVILGNPPYSKGQDSANDDNANVDYPTLDGRIRDTYAALTEAQNKNGLYNSYLRAFRWASDRIGDDGGVVAFVTNGGWLDGNATTGVRKSFGNEFSDLYIFNLRGDAHLTGERRRKEKGNVFGAGTRTPVAISVLVRSPEAAHRGRIHYRDIGDYLEEKEKLAIIRDFGSTRGIAEADGWTQIEPDEHGDWLNQRDASFDQFVKIGDKKDKTTETLFETYSRGVATGRDAWCYNRSRAGIEANITSLVDTYNDELAKSRQAQDAGQPAPKLLGDPRQVSWTRALLADHGRGKPLSIEDGQFVPSIYRPFGKEWLYFSRRLNEMVYQIPRLFPDADSPNRVIAMSSPGARGSVSALMTDCIPSLHAADMSGSQCFPLYIYDDADTGADDLFSGADQAARRDGITDAGLRHFQVAYPDHPITREDIFYYTYGLLHSEDYRARYADNLTKELPRIPCVKKIEDFRAFAQAGRDLADLHVGYETVEPYPVTFKQGHPDTWVIDDPQAFYRVTKMKHAGKRPNLDKSTVIYNANITMQDIPLAAYDYVVNGKPALEWVMERQAVLKDAYNPKTKKGSDIVNDANRYAIETMNNPAYPLELFQRVITVSLRTMEIVRGLPKLEVM</sequence>
<dbReference type="InterPro" id="IPR041635">
    <property type="entry name" value="Type_ISP_LLaBIII_C"/>
</dbReference>
<evidence type="ECO:0000256" key="2">
    <source>
        <dbReference type="ARBA" id="ARBA00022747"/>
    </source>
</evidence>
<dbReference type="Pfam" id="PF04851">
    <property type="entry name" value="ResIII"/>
    <property type="match status" value="1"/>
</dbReference>
<dbReference type="InterPro" id="IPR011856">
    <property type="entry name" value="tRNA_endonuc-like_dom_sf"/>
</dbReference>
<feature type="domain" description="Helicase ATP-binding" evidence="4">
    <location>
        <begin position="180"/>
        <end position="381"/>
    </location>
</feature>
<dbReference type="GO" id="GO:0005829">
    <property type="term" value="C:cytosol"/>
    <property type="evidence" value="ECO:0007669"/>
    <property type="project" value="TreeGrafter"/>
</dbReference>
<dbReference type="InterPro" id="IPR029063">
    <property type="entry name" value="SAM-dependent_MTases_sf"/>
</dbReference>
<dbReference type="REBASE" id="405652">
    <property type="entry name" value="Pph13350ORF1769P"/>
</dbReference>
<dbReference type="Gene3D" id="3.40.50.300">
    <property type="entry name" value="P-loop containing nucleotide triphosphate hydrolases"/>
    <property type="match status" value="2"/>
</dbReference>
<dbReference type="PANTHER" id="PTHR47396:SF1">
    <property type="entry name" value="ATP-DEPENDENT HELICASE IRC3-RELATED"/>
    <property type="match status" value="1"/>
</dbReference>
<dbReference type="SUPFAM" id="SSF52980">
    <property type="entry name" value="Restriction endonuclease-like"/>
    <property type="match status" value="1"/>
</dbReference>
<dbReference type="InterPro" id="IPR002052">
    <property type="entry name" value="DNA_methylase_N6_adenine_CS"/>
</dbReference>
<dbReference type="PRINTS" id="PR00507">
    <property type="entry name" value="N12N6MTFRASE"/>
</dbReference>
<dbReference type="InterPro" id="IPR050742">
    <property type="entry name" value="Helicase_Restrict-Modif_Enz"/>
</dbReference>
<dbReference type="InterPro" id="IPR014001">
    <property type="entry name" value="Helicase_ATP-bd"/>
</dbReference>
<dbReference type="Gene3D" id="3.40.50.150">
    <property type="entry name" value="Vaccinia Virus protein VP39"/>
    <property type="match status" value="1"/>
</dbReference>
<comment type="similarity">
    <text evidence="1">Belongs to the N(4)/N(6)-methyltransferase family.</text>
</comment>
<dbReference type="InterPro" id="IPR011335">
    <property type="entry name" value="Restrct_endonuc-II-like"/>
</dbReference>
<dbReference type="CDD" id="cd22333">
    <property type="entry name" value="LlaBIII_nuclease-like"/>
    <property type="match status" value="1"/>
</dbReference>
<dbReference type="Pfam" id="PF18135">
    <property type="entry name" value="Type_ISP_C"/>
    <property type="match status" value="1"/>
</dbReference>
<organism evidence="5 6">
    <name type="scientific">Pannonibacter phragmitetus</name>
    <dbReference type="NCBI Taxonomy" id="121719"/>
    <lineage>
        <taxon>Bacteria</taxon>
        <taxon>Pseudomonadati</taxon>
        <taxon>Pseudomonadota</taxon>
        <taxon>Alphaproteobacteria</taxon>
        <taxon>Hyphomicrobiales</taxon>
        <taxon>Stappiaceae</taxon>
        <taxon>Pannonibacter</taxon>
    </lineage>
</organism>